<gene>
    <name evidence="1" type="ORF">SAMN05428983_3089</name>
</gene>
<evidence type="ECO:0000313" key="2">
    <source>
        <dbReference type="Proteomes" id="UP000198917"/>
    </source>
</evidence>
<sequence length="50" mass="5644">MMEDLFHAENRQPSLQRADGRSCLFTWNVYTIHHAAGKNLGANGSVDERV</sequence>
<dbReference type="AlphaFoldDB" id="A0A7Z7FQP9"/>
<accession>A0A7Z7FQP9</accession>
<proteinExistence type="predicted"/>
<dbReference type="Proteomes" id="UP000198917">
    <property type="component" value="Unassembled WGS sequence"/>
</dbReference>
<comment type="caution">
    <text evidence="1">The sequence shown here is derived from an EMBL/GenBank/DDBJ whole genome shotgun (WGS) entry which is preliminary data.</text>
</comment>
<reference evidence="1 2" key="1">
    <citation type="submission" date="2016-10" db="EMBL/GenBank/DDBJ databases">
        <authorList>
            <person name="Varghese N."/>
            <person name="Submissions S."/>
        </authorList>
    </citation>
    <scope>NUCLEOTIDE SEQUENCE [LARGE SCALE GENOMIC DNA]</scope>
    <source>
        <strain evidence="1 2">PDC82</strain>
    </source>
</reference>
<evidence type="ECO:0000313" key="1">
    <source>
        <dbReference type="EMBL" id="SDJ85389.1"/>
    </source>
</evidence>
<name>A0A7Z7FQP9_9HYPH</name>
<protein>
    <submittedName>
        <fullName evidence="1">Uncharacterized protein</fullName>
    </submittedName>
</protein>
<dbReference type="EMBL" id="FNEW01000002">
    <property type="protein sequence ID" value="SDJ85389.1"/>
    <property type="molecule type" value="Genomic_DNA"/>
</dbReference>
<organism evidence="1 2">
    <name type="scientific">Agrobacterium fabrum</name>
    <dbReference type="NCBI Taxonomy" id="1176649"/>
    <lineage>
        <taxon>Bacteria</taxon>
        <taxon>Pseudomonadati</taxon>
        <taxon>Pseudomonadota</taxon>
        <taxon>Alphaproteobacteria</taxon>
        <taxon>Hyphomicrobiales</taxon>
        <taxon>Rhizobiaceae</taxon>
        <taxon>Rhizobium/Agrobacterium group</taxon>
        <taxon>Agrobacterium</taxon>
        <taxon>Agrobacterium tumefaciens complex</taxon>
    </lineage>
</organism>